<evidence type="ECO:0000256" key="1">
    <source>
        <dbReference type="ARBA" id="ARBA00009024"/>
    </source>
</evidence>
<sequence length="159" mass="17780">MSQYDKSGYDQQGYGQQQQGYGQQSYPQQGYPQQGYAQHHNVTNTTVVVQQPAAQVKVKRQWRHGTCGCFDDMSVCLLSTFFGQCYGCYMVTKADEHCCLGWCCPGYLLPLRTYVRGRLGIEGSIFNDFCAVACCGPCVMCQVAQELKESNASGEWQMS</sequence>
<evidence type="ECO:0000313" key="3">
    <source>
        <dbReference type="EMBL" id="KAK6166304.1"/>
    </source>
</evidence>
<proteinExistence type="inferred from homology"/>
<dbReference type="NCBIfam" id="TIGR01571">
    <property type="entry name" value="A_thal_Cys_rich"/>
    <property type="match status" value="1"/>
</dbReference>
<accession>A0AAN8GH78</accession>
<organism evidence="3 4">
    <name type="scientific">Patella caerulea</name>
    <name type="common">Rayed Mediterranean limpet</name>
    <dbReference type="NCBI Taxonomy" id="87958"/>
    <lineage>
        <taxon>Eukaryota</taxon>
        <taxon>Metazoa</taxon>
        <taxon>Spiralia</taxon>
        <taxon>Lophotrochozoa</taxon>
        <taxon>Mollusca</taxon>
        <taxon>Gastropoda</taxon>
        <taxon>Patellogastropoda</taxon>
        <taxon>Patelloidea</taxon>
        <taxon>Patellidae</taxon>
        <taxon>Patella</taxon>
    </lineage>
</organism>
<comment type="similarity">
    <text evidence="1">Belongs to the cornifelin family.</text>
</comment>
<evidence type="ECO:0008006" key="5">
    <source>
        <dbReference type="Google" id="ProtNLM"/>
    </source>
</evidence>
<comment type="caution">
    <text evidence="3">The sequence shown here is derived from an EMBL/GenBank/DDBJ whole genome shotgun (WGS) entry which is preliminary data.</text>
</comment>
<evidence type="ECO:0000313" key="4">
    <source>
        <dbReference type="Proteomes" id="UP001347796"/>
    </source>
</evidence>
<feature type="region of interest" description="Disordered" evidence="2">
    <location>
        <begin position="1"/>
        <end position="27"/>
    </location>
</feature>
<dbReference type="EMBL" id="JAZGQO010000021">
    <property type="protein sequence ID" value="KAK6166304.1"/>
    <property type="molecule type" value="Genomic_DNA"/>
</dbReference>
<reference evidence="3 4" key="1">
    <citation type="submission" date="2024-01" db="EMBL/GenBank/DDBJ databases">
        <title>The genome of the rayed Mediterranean limpet Patella caerulea (Linnaeus, 1758).</title>
        <authorList>
            <person name="Anh-Thu Weber A."/>
            <person name="Halstead-Nussloch G."/>
        </authorList>
    </citation>
    <scope>NUCLEOTIDE SEQUENCE [LARGE SCALE GENOMIC DNA]</scope>
    <source>
        <strain evidence="3">AATW-2023a</strain>
        <tissue evidence="3">Whole specimen</tissue>
    </source>
</reference>
<name>A0AAN8GH78_PATCE</name>
<gene>
    <name evidence="3" type="ORF">SNE40_023033</name>
</gene>
<dbReference type="PANTHER" id="PTHR15907">
    <property type="entry name" value="DUF614 FAMILY PROTEIN-RELATED"/>
    <property type="match status" value="1"/>
</dbReference>
<evidence type="ECO:0000256" key="2">
    <source>
        <dbReference type="SAM" id="MobiDB-lite"/>
    </source>
</evidence>
<protein>
    <recommendedName>
        <fullName evidence="5">Cornifelin</fullName>
    </recommendedName>
</protein>
<keyword evidence="4" id="KW-1185">Reference proteome</keyword>
<dbReference type="AlphaFoldDB" id="A0AAN8GH78"/>
<dbReference type="InterPro" id="IPR006461">
    <property type="entry name" value="PLAC_motif_containing"/>
</dbReference>
<dbReference type="Pfam" id="PF04749">
    <property type="entry name" value="PLAC8"/>
    <property type="match status" value="1"/>
</dbReference>
<dbReference type="Proteomes" id="UP001347796">
    <property type="component" value="Unassembled WGS sequence"/>
</dbReference>